<dbReference type="AlphaFoldDB" id="A0A3N5CDM4"/>
<keyword evidence="1" id="KW-0472">Membrane</keyword>
<keyword evidence="1" id="KW-0812">Transmembrane</keyword>
<protein>
    <submittedName>
        <fullName evidence="2">Uncharacterized protein</fullName>
    </submittedName>
</protein>
<accession>A0A3N5CDM4</accession>
<organism evidence="2 3">
    <name type="scientific">Abyssicoccus albus</name>
    <dbReference type="NCBI Taxonomy" id="1817405"/>
    <lineage>
        <taxon>Bacteria</taxon>
        <taxon>Bacillati</taxon>
        <taxon>Bacillota</taxon>
        <taxon>Bacilli</taxon>
        <taxon>Bacillales</taxon>
        <taxon>Abyssicoccaceae</taxon>
    </lineage>
</organism>
<keyword evidence="3" id="KW-1185">Reference proteome</keyword>
<feature type="transmembrane region" description="Helical" evidence="1">
    <location>
        <begin position="7"/>
        <end position="24"/>
    </location>
</feature>
<evidence type="ECO:0000313" key="3">
    <source>
        <dbReference type="Proteomes" id="UP000277108"/>
    </source>
</evidence>
<dbReference type="EMBL" id="RKRK01000002">
    <property type="protein sequence ID" value="RPF58282.1"/>
    <property type="molecule type" value="Genomic_DNA"/>
</dbReference>
<proteinExistence type="predicted"/>
<comment type="caution">
    <text evidence="2">The sequence shown here is derived from an EMBL/GenBank/DDBJ whole genome shotgun (WGS) entry which is preliminary data.</text>
</comment>
<gene>
    <name evidence="2" type="ORF">EDD62_0926</name>
</gene>
<dbReference type="RefSeq" id="WP_148086837.1">
    <property type="nucleotide sequence ID" value="NZ_RKRK01000002.1"/>
</dbReference>
<keyword evidence="1" id="KW-1133">Transmembrane helix</keyword>
<sequence length="166" mass="19154">MKKITIFCVLYIILILLASVFLYMKLDMPITTKQVYQSKEININNSKIEEIVNQSVGNKLKEDSLSVAHDTNEISLSYSLSDSKQLEPVTESIQQDLTKALDKPVILNQQNTTQNFKWPIIMWVSAMSALFVLLLLLFMLFTPKKRRIRSEDDIKKHLNSRYLGSI</sequence>
<evidence type="ECO:0000256" key="1">
    <source>
        <dbReference type="SAM" id="Phobius"/>
    </source>
</evidence>
<name>A0A3N5CDM4_9BACL</name>
<evidence type="ECO:0000313" key="2">
    <source>
        <dbReference type="EMBL" id="RPF58282.1"/>
    </source>
</evidence>
<feature type="transmembrane region" description="Helical" evidence="1">
    <location>
        <begin position="120"/>
        <end position="141"/>
    </location>
</feature>
<dbReference type="Proteomes" id="UP000277108">
    <property type="component" value="Unassembled WGS sequence"/>
</dbReference>
<reference evidence="2 3" key="1">
    <citation type="submission" date="2018-11" db="EMBL/GenBank/DDBJ databases">
        <title>Genomic Encyclopedia of Type Strains, Phase IV (KMG-IV): sequencing the most valuable type-strain genomes for metagenomic binning, comparative biology and taxonomic classification.</title>
        <authorList>
            <person name="Goeker M."/>
        </authorList>
    </citation>
    <scope>NUCLEOTIDE SEQUENCE [LARGE SCALE GENOMIC DNA]</scope>
    <source>
        <strain evidence="2 3">DSM 29158</strain>
    </source>
</reference>